<dbReference type="Proteomes" id="UP000005365">
    <property type="component" value="Unassembled WGS sequence"/>
</dbReference>
<dbReference type="RefSeq" id="WP_003757617.1">
    <property type="nucleotide sequence ID" value="NZ_ACKO02000007.1"/>
</dbReference>
<evidence type="ECO:0008006" key="3">
    <source>
        <dbReference type="Google" id="ProtNLM"/>
    </source>
</evidence>
<dbReference type="EMBL" id="ACKO02000007">
    <property type="protein sequence ID" value="EET44709.1"/>
    <property type="molecule type" value="Genomic_DNA"/>
</dbReference>
<organism evidence="1 2">
    <name type="scientific">Neisseria sicca ATCC 29256</name>
    <dbReference type="NCBI Taxonomy" id="547045"/>
    <lineage>
        <taxon>Bacteria</taxon>
        <taxon>Pseudomonadati</taxon>
        <taxon>Pseudomonadota</taxon>
        <taxon>Betaproteobacteria</taxon>
        <taxon>Neisseriales</taxon>
        <taxon>Neisseriaceae</taxon>
        <taxon>Neisseria</taxon>
    </lineage>
</organism>
<reference evidence="1" key="1">
    <citation type="submission" date="2009-07" db="EMBL/GenBank/DDBJ databases">
        <authorList>
            <person name="Weinstock G."/>
            <person name="Sodergren E."/>
            <person name="Clifton S."/>
            <person name="Fulton L."/>
            <person name="Fulton B."/>
            <person name="Courtney L."/>
            <person name="Fronick C."/>
            <person name="Harrison M."/>
            <person name="Strong C."/>
            <person name="Farmer C."/>
            <person name="Delahaunty K."/>
            <person name="Markovic C."/>
            <person name="Hall O."/>
            <person name="Minx P."/>
            <person name="Tomlinson C."/>
            <person name="Mitreva M."/>
            <person name="Nelson J."/>
            <person name="Hou S."/>
            <person name="Wollam A."/>
            <person name="Pepin K.H."/>
            <person name="Johnson M."/>
            <person name="Bhonagiri V."/>
            <person name="Nash W.E."/>
            <person name="Warren W."/>
            <person name="Chinwalla A."/>
            <person name="Mardis E.R."/>
            <person name="Wilson R.K."/>
        </authorList>
    </citation>
    <scope>NUCLEOTIDE SEQUENCE [LARGE SCALE GENOMIC DNA]</scope>
    <source>
        <strain evidence="1">ATCC 29256</strain>
    </source>
</reference>
<keyword evidence="2" id="KW-1185">Reference proteome</keyword>
<evidence type="ECO:0000313" key="2">
    <source>
        <dbReference type="Proteomes" id="UP000005365"/>
    </source>
</evidence>
<protein>
    <recommendedName>
        <fullName evidence="3">Lipoprotein</fullName>
    </recommendedName>
</protein>
<comment type="caution">
    <text evidence="1">The sequence shown here is derived from an EMBL/GenBank/DDBJ whole genome shotgun (WGS) entry which is preliminary data.</text>
</comment>
<evidence type="ECO:0000313" key="1">
    <source>
        <dbReference type="EMBL" id="EET44709.1"/>
    </source>
</evidence>
<sequence>MKTLLTPTLLAILAACTTPQPSQETEAQRLIRQQQDAADFATLQLEKTYERMTTEERMRGIVYGE</sequence>
<dbReference type="PROSITE" id="PS51257">
    <property type="entry name" value="PROKAR_LIPOPROTEIN"/>
    <property type="match status" value="1"/>
</dbReference>
<accession>C6M4C6</accession>
<gene>
    <name evidence="1" type="ORF">NEISICOT_01372</name>
</gene>
<proteinExistence type="predicted"/>
<name>C6M4C6_NEISI</name>
<dbReference type="AlphaFoldDB" id="C6M4C6"/>